<gene>
    <name evidence="1" type="ORF">LCGC14_1711720</name>
</gene>
<organism evidence="1">
    <name type="scientific">marine sediment metagenome</name>
    <dbReference type="NCBI Taxonomy" id="412755"/>
    <lineage>
        <taxon>unclassified sequences</taxon>
        <taxon>metagenomes</taxon>
        <taxon>ecological metagenomes</taxon>
    </lineage>
</organism>
<sequence>MNLTNNPTAALTLFDYAGPQGGSGVGQHVVSNCQAADLGDGNRCFYTFPTCQDRPNFKVDQPNGDLQQHLKLYQFVNQQGPLPFPGTGMRPYLQELRYAPQKIDQKKSVTRSERIEFVMADDQGPGIWNADKASQLAPVNTQTGVGSFWRRWLAIYKNYANPDARIRLARGFVATGMTEALYAQRFKGHPTNLTIGRGGMVTLEAADLLKNLNDIKVPAKISDTNTLDENITSGTLTFDVVDANEFTAPGTGYFVNLKIGTEVMNLTARDTTLNTV</sequence>
<dbReference type="AlphaFoldDB" id="A0A0F9KF00"/>
<protein>
    <submittedName>
        <fullName evidence="1">Uncharacterized protein</fullName>
    </submittedName>
</protein>
<proteinExistence type="predicted"/>
<evidence type="ECO:0000313" key="1">
    <source>
        <dbReference type="EMBL" id="KKM13885.1"/>
    </source>
</evidence>
<reference evidence="1" key="1">
    <citation type="journal article" date="2015" name="Nature">
        <title>Complex archaea that bridge the gap between prokaryotes and eukaryotes.</title>
        <authorList>
            <person name="Spang A."/>
            <person name="Saw J.H."/>
            <person name="Jorgensen S.L."/>
            <person name="Zaremba-Niedzwiedzka K."/>
            <person name="Martijn J."/>
            <person name="Lind A.E."/>
            <person name="van Eijk R."/>
            <person name="Schleper C."/>
            <person name="Guy L."/>
            <person name="Ettema T.J."/>
        </authorList>
    </citation>
    <scope>NUCLEOTIDE SEQUENCE</scope>
</reference>
<feature type="non-terminal residue" evidence="1">
    <location>
        <position position="276"/>
    </location>
</feature>
<name>A0A0F9KF00_9ZZZZ</name>
<comment type="caution">
    <text evidence="1">The sequence shown here is derived from an EMBL/GenBank/DDBJ whole genome shotgun (WGS) entry which is preliminary data.</text>
</comment>
<dbReference type="EMBL" id="LAZR01015273">
    <property type="protein sequence ID" value="KKM13885.1"/>
    <property type="molecule type" value="Genomic_DNA"/>
</dbReference>
<accession>A0A0F9KF00</accession>